<comment type="caution">
    <text evidence="1">The sequence shown here is derived from an EMBL/GenBank/DDBJ whole genome shotgun (WGS) entry which is preliminary data.</text>
</comment>
<proteinExistence type="predicted"/>
<name>A0ABX1P7U9_9CYAN</name>
<dbReference type="RefSeq" id="WP_169155681.1">
    <property type="nucleotide sequence ID" value="NZ_CAWPJE010000075.1"/>
</dbReference>
<evidence type="ECO:0000313" key="2">
    <source>
        <dbReference type="Proteomes" id="UP000718564"/>
    </source>
</evidence>
<keyword evidence="2" id="KW-1185">Reference proteome</keyword>
<dbReference type="Proteomes" id="UP000718564">
    <property type="component" value="Unassembled WGS sequence"/>
</dbReference>
<gene>
    <name evidence="1" type="ORF">DP116_13510</name>
</gene>
<sequence length="67" mass="7811">MVKTIRQPTRKAITCTAKNLSLIISKVVNFLINHPWFISRPWTLGVVRKLLKIDLEIIRFVVKINQP</sequence>
<dbReference type="EMBL" id="QMEB01000093">
    <property type="protein sequence ID" value="NMG20421.1"/>
    <property type="molecule type" value="Genomic_DNA"/>
</dbReference>
<accession>A0ABX1P7U9</accession>
<reference evidence="1 2" key="1">
    <citation type="submission" date="2018-06" db="EMBL/GenBank/DDBJ databases">
        <title>Comparative genomics of Brasilonema spp. strains.</title>
        <authorList>
            <person name="Alvarenga D.O."/>
            <person name="Fiore M.F."/>
            <person name="Varani A.M."/>
        </authorList>
    </citation>
    <scope>NUCLEOTIDE SEQUENCE [LARGE SCALE GENOMIC DNA]</scope>
    <source>
        <strain evidence="1 2">SPC951</strain>
    </source>
</reference>
<evidence type="ECO:0000313" key="1">
    <source>
        <dbReference type="EMBL" id="NMG20421.1"/>
    </source>
</evidence>
<protein>
    <submittedName>
        <fullName evidence="1">Uncharacterized protein</fullName>
    </submittedName>
</protein>
<organism evidence="1 2">
    <name type="scientific">Brasilonema bromeliae SPC951</name>
    <dbReference type="NCBI Taxonomy" id="385972"/>
    <lineage>
        <taxon>Bacteria</taxon>
        <taxon>Bacillati</taxon>
        <taxon>Cyanobacteriota</taxon>
        <taxon>Cyanophyceae</taxon>
        <taxon>Nostocales</taxon>
        <taxon>Scytonemataceae</taxon>
        <taxon>Brasilonema</taxon>
        <taxon>Bromeliae group (in: Brasilonema)</taxon>
    </lineage>
</organism>